<protein>
    <submittedName>
        <fullName evidence="1">5-formyltetrahydrofolate cyclo-ligase</fullName>
    </submittedName>
</protein>
<dbReference type="InterPro" id="IPR002698">
    <property type="entry name" value="FTHF_cligase"/>
</dbReference>
<proteinExistence type="predicted"/>
<accession>A0A832N5Z0</accession>
<comment type="caution">
    <text evidence="1">The sequence shown here is derived from an EMBL/GenBank/DDBJ whole genome shotgun (WGS) entry which is preliminary data.</text>
</comment>
<dbReference type="Gene3D" id="3.40.50.10420">
    <property type="entry name" value="NagB/RpiA/CoA transferase-like"/>
    <property type="match status" value="1"/>
</dbReference>
<organism evidence="1">
    <name type="scientific">Candidatus Tenderia electrophaga</name>
    <dbReference type="NCBI Taxonomy" id="1748243"/>
    <lineage>
        <taxon>Bacteria</taxon>
        <taxon>Pseudomonadati</taxon>
        <taxon>Pseudomonadota</taxon>
        <taxon>Gammaproteobacteria</taxon>
        <taxon>Candidatus Tenderiales</taxon>
        <taxon>Candidatus Tenderiaceae</taxon>
        <taxon>Candidatus Tenderia</taxon>
    </lineage>
</organism>
<sequence length="89" mass="10251">MPLIYQPNTTPIVTTRAEIRKQLRLRRQQLSATVQHHASLAIAHNLGNSQLFRNSQRIAGFLSNDSEPDLTALMQLAWQQKKQWHLPII</sequence>
<reference evidence="1" key="1">
    <citation type="journal article" date="2020" name="mSystems">
        <title>Genome- and Community-Level Interaction Insights into Carbon Utilization and Element Cycling Functions of Hydrothermarchaeota in Hydrothermal Sediment.</title>
        <authorList>
            <person name="Zhou Z."/>
            <person name="Liu Y."/>
            <person name="Xu W."/>
            <person name="Pan J."/>
            <person name="Luo Z.H."/>
            <person name="Li M."/>
        </authorList>
    </citation>
    <scope>NUCLEOTIDE SEQUENCE [LARGE SCALE GENOMIC DNA]</scope>
    <source>
        <strain evidence="1">HyVt-505</strain>
    </source>
</reference>
<dbReference type="AlphaFoldDB" id="A0A832N5Z0"/>
<evidence type="ECO:0000313" key="1">
    <source>
        <dbReference type="EMBL" id="HHJ81260.1"/>
    </source>
</evidence>
<dbReference type="SUPFAM" id="SSF100950">
    <property type="entry name" value="NagB/RpiA/CoA transferase-like"/>
    <property type="match status" value="1"/>
</dbReference>
<gene>
    <name evidence="1" type="ORF">ENJ65_06465</name>
</gene>
<dbReference type="InterPro" id="IPR024185">
    <property type="entry name" value="FTHF_cligase-like_sf"/>
</dbReference>
<dbReference type="InterPro" id="IPR037171">
    <property type="entry name" value="NagB/RpiA_transferase-like"/>
</dbReference>
<feature type="non-terminal residue" evidence="1">
    <location>
        <position position="89"/>
    </location>
</feature>
<dbReference type="Pfam" id="PF01812">
    <property type="entry name" value="5-FTHF_cyc-lig"/>
    <property type="match status" value="1"/>
</dbReference>
<dbReference type="EMBL" id="DRNF01000407">
    <property type="protein sequence ID" value="HHJ81260.1"/>
    <property type="molecule type" value="Genomic_DNA"/>
</dbReference>
<name>A0A832N5Z0_9GAMM</name>
<dbReference type="Proteomes" id="UP000885832">
    <property type="component" value="Unassembled WGS sequence"/>
</dbReference>